<feature type="non-terminal residue" evidence="1">
    <location>
        <position position="1"/>
    </location>
</feature>
<name>A0A0F9BVG5_9ZZZZ</name>
<protein>
    <submittedName>
        <fullName evidence="1">Uncharacterized protein</fullName>
    </submittedName>
</protein>
<accession>A0A0F9BVG5</accession>
<organism evidence="1">
    <name type="scientific">marine sediment metagenome</name>
    <dbReference type="NCBI Taxonomy" id="412755"/>
    <lineage>
        <taxon>unclassified sequences</taxon>
        <taxon>metagenomes</taxon>
        <taxon>ecological metagenomes</taxon>
    </lineage>
</organism>
<sequence length="80" mass="9184">PRAPPAKPPSQLQIDQRQKWRAILDDWNALPAAPQANWMAITQRASLSLHGLNLYIWWRSTFDDPAIRTLERQTGINVLP</sequence>
<dbReference type="EMBL" id="LAZR01049977">
    <property type="protein sequence ID" value="KKK88381.1"/>
    <property type="molecule type" value="Genomic_DNA"/>
</dbReference>
<gene>
    <name evidence="1" type="ORF">LCGC14_2743760</name>
</gene>
<comment type="caution">
    <text evidence="1">The sequence shown here is derived from an EMBL/GenBank/DDBJ whole genome shotgun (WGS) entry which is preliminary data.</text>
</comment>
<proteinExistence type="predicted"/>
<dbReference type="AlphaFoldDB" id="A0A0F9BVG5"/>
<evidence type="ECO:0000313" key="1">
    <source>
        <dbReference type="EMBL" id="KKK88381.1"/>
    </source>
</evidence>
<reference evidence="1" key="1">
    <citation type="journal article" date="2015" name="Nature">
        <title>Complex archaea that bridge the gap between prokaryotes and eukaryotes.</title>
        <authorList>
            <person name="Spang A."/>
            <person name="Saw J.H."/>
            <person name="Jorgensen S.L."/>
            <person name="Zaremba-Niedzwiedzka K."/>
            <person name="Martijn J."/>
            <person name="Lind A.E."/>
            <person name="van Eijk R."/>
            <person name="Schleper C."/>
            <person name="Guy L."/>
            <person name="Ettema T.J."/>
        </authorList>
    </citation>
    <scope>NUCLEOTIDE SEQUENCE</scope>
</reference>